<dbReference type="GO" id="GO:0005634">
    <property type="term" value="C:nucleus"/>
    <property type="evidence" value="ECO:0007669"/>
    <property type="project" value="UniProtKB-SubCell"/>
</dbReference>
<feature type="compositionally biased region" description="Basic and acidic residues" evidence="4">
    <location>
        <begin position="9"/>
        <end position="18"/>
    </location>
</feature>
<feature type="region of interest" description="Disordered" evidence="4">
    <location>
        <begin position="699"/>
        <end position="721"/>
    </location>
</feature>
<reference evidence="6" key="1">
    <citation type="submission" date="2023-02" db="EMBL/GenBank/DDBJ databases">
        <title>Genome of toxic invasive species Heracleum sosnowskyi carries increased number of genes despite the absence of recent whole-genome duplications.</title>
        <authorList>
            <person name="Schelkunov M."/>
            <person name="Shtratnikova V."/>
            <person name="Makarenko M."/>
            <person name="Klepikova A."/>
            <person name="Omelchenko D."/>
            <person name="Novikova G."/>
            <person name="Obukhova E."/>
            <person name="Bogdanov V."/>
            <person name="Penin A."/>
            <person name="Logacheva M."/>
        </authorList>
    </citation>
    <scope>NUCLEOTIDE SEQUENCE</scope>
    <source>
        <strain evidence="6">Hsosn_3</strain>
        <tissue evidence="6">Leaf</tissue>
    </source>
</reference>
<name>A0AAD8J2R7_9APIA</name>
<reference evidence="6" key="2">
    <citation type="submission" date="2023-05" db="EMBL/GenBank/DDBJ databases">
        <authorList>
            <person name="Schelkunov M.I."/>
        </authorList>
    </citation>
    <scope>NUCLEOTIDE SEQUENCE</scope>
    <source>
        <strain evidence="6">Hsosn_3</strain>
        <tissue evidence="6">Leaf</tissue>
    </source>
</reference>
<feature type="compositionally biased region" description="Polar residues" evidence="4">
    <location>
        <begin position="646"/>
        <end position="664"/>
    </location>
</feature>
<proteinExistence type="inferred from homology"/>
<protein>
    <submittedName>
        <fullName evidence="6">CRC domain-containing protein</fullName>
    </submittedName>
</protein>
<evidence type="ECO:0000256" key="4">
    <source>
        <dbReference type="SAM" id="MobiDB-lite"/>
    </source>
</evidence>
<evidence type="ECO:0000313" key="7">
    <source>
        <dbReference type="Proteomes" id="UP001237642"/>
    </source>
</evidence>
<feature type="domain" description="CRC" evidence="5">
    <location>
        <begin position="455"/>
        <end position="580"/>
    </location>
</feature>
<dbReference type="PROSITE" id="PS51634">
    <property type="entry name" value="CRC"/>
    <property type="match status" value="1"/>
</dbReference>
<evidence type="ECO:0000256" key="1">
    <source>
        <dbReference type="ARBA" id="ARBA00004123"/>
    </source>
</evidence>
<dbReference type="EMBL" id="JAUIZM010000003">
    <property type="protein sequence ID" value="KAK1395261.1"/>
    <property type="molecule type" value="Genomic_DNA"/>
</dbReference>
<dbReference type="Pfam" id="PF03638">
    <property type="entry name" value="TCR"/>
    <property type="match status" value="2"/>
</dbReference>
<feature type="region of interest" description="Disordered" evidence="4">
    <location>
        <begin position="1"/>
        <end position="32"/>
    </location>
</feature>
<organism evidence="6 7">
    <name type="scientific">Heracleum sosnowskyi</name>
    <dbReference type="NCBI Taxonomy" id="360622"/>
    <lineage>
        <taxon>Eukaryota</taxon>
        <taxon>Viridiplantae</taxon>
        <taxon>Streptophyta</taxon>
        <taxon>Embryophyta</taxon>
        <taxon>Tracheophyta</taxon>
        <taxon>Spermatophyta</taxon>
        <taxon>Magnoliopsida</taxon>
        <taxon>eudicotyledons</taxon>
        <taxon>Gunneridae</taxon>
        <taxon>Pentapetalae</taxon>
        <taxon>asterids</taxon>
        <taxon>campanulids</taxon>
        <taxon>Apiales</taxon>
        <taxon>Apiaceae</taxon>
        <taxon>Apioideae</taxon>
        <taxon>apioid superclade</taxon>
        <taxon>Tordylieae</taxon>
        <taxon>Tordyliinae</taxon>
        <taxon>Heracleum</taxon>
    </lineage>
</organism>
<dbReference type="InterPro" id="IPR033467">
    <property type="entry name" value="Tesmin/TSO1-like_CXC"/>
</dbReference>
<sequence length="742" mass="81107">MGDDDDGSILERESKDVAMDTPQRKQTNTPLSKLEESPVFNYLNNLSPIVGVRSVHITQTINSLNFASLPSVFTSPHVSTVKDSKFLRRHQLPDPSKLEFSSENVNKVGKQQEVLGIAEDSSELRNFGPVSAAAEPPYLPNELPRTVTYESVNRDSDLAVYSVMETKCGPELTGLSSALGPSVHIDSRICQIGSEINVEGVSHFDEEKEVSGCDWENLLSDEGNLSIFESPIDSESLKDPSQKLLEPGMSCCTSVLHDLHKSIATQAVNPCQLSETDHLSFQRKESNMNEIAENGDLLVSLSNCVAGDTNEIVDAELASNMHRGLRRRCLVFEMAGSRRKPLTDISNVGPSMLSHPHYNPKKPKHDIPGCNLSGIGLHLNALASTSVNHEVAKSEALTTDRQPISSSDIDMLPAGEDMSLVEDAGQALEDVVNEALDHNSPKKKRHKLESGEGEACKRCKCKKSKCLKLYCECFAAGVYCIEPCACHGCFNKPIHEDVVLAARTQIESRNPLAFAPKVIRSSESVIEIREESGKTPASARHKRGCNCKKSGCTKKYCECYQGGVGCSVNCRCEQCKNAFGSKHGYTPIGMVVELEKDIEGEACKSVIDRSLHIITVQNGAEQNTKFALPETPLLSDRQLIELPLSTNSMRPPRSTFQAAGSSSQEFKKRNPSHAKFEKNITAREDEMSEILQPSIGNVKSVSPNSKRVSPTHGNTGFAPGLRGSRKLILQSIPSFPSLTPKH</sequence>
<dbReference type="GO" id="GO:0003700">
    <property type="term" value="F:DNA-binding transcription factor activity"/>
    <property type="evidence" value="ECO:0007669"/>
    <property type="project" value="InterPro"/>
</dbReference>
<comment type="caution">
    <text evidence="6">The sequence shown here is derived from an EMBL/GenBank/DDBJ whole genome shotgun (WGS) entry which is preliminary data.</text>
</comment>
<feature type="compositionally biased region" description="Polar residues" evidence="4">
    <location>
        <begin position="699"/>
        <end position="714"/>
    </location>
</feature>
<comment type="subcellular location">
    <subcellularLocation>
        <location evidence="1">Nucleus</location>
    </subcellularLocation>
</comment>
<dbReference type="Proteomes" id="UP001237642">
    <property type="component" value="Unassembled WGS sequence"/>
</dbReference>
<keyword evidence="7" id="KW-1185">Reference proteome</keyword>
<comment type="similarity">
    <text evidence="2">Belongs to the lin-54 family.</text>
</comment>
<dbReference type="PANTHER" id="PTHR46159">
    <property type="entry name" value="PROTEIN TESMIN/TSO1-LIKE CXC 2"/>
    <property type="match status" value="1"/>
</dbReference>
<keyword evidence="3" id="KW-0539">Nucleus</keyword>
<gene>
    <name evidence="6" type="ORF">POM88_014317</name>
</gene>
<evidence type="ECO:0000256" key="3">
    <source>
        <dbReference type="ARBA" id="ARBA00023242"/>
    </source>
</evidence>
<dbReference type="PANTHER" id="PTHR46159:SF12">
    <property type="entry name" value="PROTEIN TESMIN_TSO1-LIKE CXC 3-RELATED"/>
    <property type="match status" value="1"/>
</dbReference>
<dbReference type="InterPro" id="IPR005172">
    <property type="entry name" value="CRC"/>
</dbReference>
<evidence type="ECO:0000259" key="5">
    <source>
        <dbReference type="PROSITE" id="PS51634"/>
    </source>
</evidence>
<dbReference type="SMART" id="SM01114">
    <property type="entry name" value="CXC"/>
    <property type="match status" value="2"/>
</dbReference>
<accession>A0AAD8J2R7</accession>
<feature type="region of interest" description="Disordered" evidence="4">
    <location>
        <begin position="646"/>
        <end position="670"/>
    </location>
</feature>
<evidence type="ECO:0000313" key="6">
    <source>
        <dbReference type="EMBL" id="KAK1395261.1"/>
    </source>
</evidence>
<evidence type="ECO:0000256" key="2">
    <source>
        <dbReference type="ARBA" id="ARBA00007267"/>
    </source>
</evidence>
<dbReference type="AlphaFoldDB" id="A0AAD8J2R7"/>
<dbReference type="InterPro" id="IPR044522">
    <property type="entry name" value="TSO1-like"/>
</dbReference>